<sequence>MNVYSNMTSLMNSFLHNVIHRFARCLNTGLFLSRFASKFFKYLGMLVSRYIYQCLEIRTYCIIIFNCFDSKQCCHLGGEGGPNQDVIFLKLLIIRHRQITSDYHSDLADYLCGGLAFELYMRVAYVYNA</sequence>
<accession>A0A8D9BSE9</accession>
<name>A0A8D9BSE9_9HEMI</name>
<protein>
    <submittedName>
        <fullName evidence="1">Uncharacterized protein</fullName>
    </submittedName>
</protein>
<organism evidence="1">
    <name type="scientific">Cacopsylla melanoneura</name>
    <dbReference type="NCBI Taxonomy" id="428564"/>
    <lineage>
        <taxon>Eukaryota</taxon>
        <taxon>Metazoa</taxon>
        <taxon>Ecdysozoa</taxon>
        <taxon>Arthropoda</taxon>
        <taxon>Hexapoda</taxon>
        <taxon>Insecta</taxon>
        <taxon>Pterygota</taxon>
        <taxon>Neoptera</taxon>
        <taxon>Paraneoptera</taxon>
        <taxon>Hemiptera</taxon>
        <taxon>Sternorrhyncha</taxon>
        <taxon>Psylloidea</taxon>
        <taxon>Psyllidae</taxon>
        <taxon>Psyllinae</taxon>
        <taxon>Cacopsylla</taxon>
    </lineage>
</organism>
<reference evidence="1" key="1">
    <citation type="submission" date="2021-05" db="EMBL/GenBank/DDBJ databases">
        <authorList>
            <person name="Alioto T."/>
            <person name="Alioto T."/>
            <person name="Gomez Garrido J."/>
        </authorList>
    </citation>
    <scope>NUCLEOTIDE SEQUENCE</scope>
</reference>
<dbReference type="AlphaFoldDB" id="A0A8D9BSE9"/>
<dbReference type="EMBL" id="HBUF01658620">
    <property type="protein sequence ID" value="CAG6788222.1"/>
    <property type="molecule type" value="Transcribed_RNA"/>
</dbReference>
<proteinExistence type="predicted"/>
<dbReference type="EMBL" id="HBUF01658621">
    <property type="protein sequence ID" value="CAG6788223.1"/>
    <property type="molecule type" value="Transcribed_RNA"/>
</dbReference>
<evidence type="ECO:0000313" key="1">
    <source>
        <dbReference type="EMBL" id="CAG6788222.1"/>
    </source>
</evidence>